<accession>A0A1I8BKH2</accession>
<evidence type="ECO:0000256" key="1">
    <source>
        <dbReference type="SAM" id="MobiDB-lite"/>
    </source>
</evidence>
<reference evidence="3" key="1">
    <citation type="submission" date="2016-11" db="UniProtKB">
        <authorList>
            <consortium name="WormBaseParasite"/>
        </authorList>
    </citation>
    <scope>IDENTIFICATION</scope>
</reference>
<evidence type="ECO:0000313" key="2">
    <source>
        <dbReference type="Proteomes" id="UP000095281"/>
    </source>
</evidence>
<name>A0A1I8BKH2_MELHA</name>
<dbReference type="Proteomes" id="UP000095281">
    <property type="component" value="Unplaced"/>
</dbReference>
<dbReference type="WBParaSite" id="MhA1_Contig2745.frz3.gene2">
    <property type="protein sequence ID" value="MhA1_Contig2745.frz3.gene2"/>
    <property type="gene ID" value="MhA1_Contig2745.frz3.gene2"/>
</dbReference>
<sequence>MSMSNVYIDPNPKVDYICQEYNGTTEAKGDMTPIDSFEANKAGDGQSCKYSTKEYSLKAKTDNKENNVKQENQKENKENNQKENDKTRK</sequence>
<proteinExistence type="predicted"/>
<evidence type="ECO:0000313" key="3">
    <source>
        <dbReference type="WBParaSite" id="MhA1_Contig2745.frz3.gene2"/>
    </source>
</evidence>
<keyword evidence="2" id="KW-1185">Reference proteome</keyword>
<protein>
    <submittedName>
        <fullName evidence="3">FmdB family transcriptional regulator</fullName>
    </submittedName>
</protein>
<dbReference type="AlphaFoldDB" id="A0A1I8BKH2"/>
<feature type="region of interest" description="Disordered" evidence="1">
    <location>
        <begin position="58"/>
        <end position="89"/>
    </location>
</feature>
<organism evidence="2 3">
    <name type="scientific">Meloidogyne hapla</name>
    <name type="common">Root-knot nematode worm</name>
    <dbReference type="NCBI Taxonomy" id="6305"/>
    <lineage>
        <taxon>Eukaryota</taxon>
        <taxon>Metazoa</taxon>
        <taxon>Ecdysozoa</taxon>
        <taxon>Nematoda</taxon>
        <taxon>Chromadorea</taxon>
        <taxon>Rhabditida</taxon>
        <taxon>Tylenchina</taxon>
        <taxon>Tylenchomorpha</taxon>
        <taxon>Tylenchoidea</taxon>
        <taxon>Meloidogynidae</taxon>
        <taxon>Meloidogyninae</taxon>
        <taxon>Meloidogyne</taxon>
    </lineage>
</organism>